<reference evidence="11 12" key="1">
    <citation type="submission" date="2020-08" db="EMBL/GenBank/DDBJ databases">
        <title>Genomic Encyclopedia of Type Strains, Phase IV (KMG-IV): sequencing the most valuable type-strain genomes for metagenomic binning, comparative biology and taxonomic classification.</title>
        <authorList>
            <person name="Goeker M."/>
        </authorList>
    </citation>
    <scope>NUCLEOTIDE SEQUENCE [LARGE SCALE GENOMIC DNA]</scope>
    <source>
        <strain evidence="11 12">DSM 22975</strain>
    </source>
</reference>
<dbReference type="NCBIfam" id="TIGR00552">
    <property type="entry name" value="nadE"/>
    <property type="match status" value="1"/>
</dbReference>
<evidence type="ECO:0000256" key="8">
    <source>
        <dbReference type="PIRNR" id="PIRNR006630"/>
    </source>
</evidence>
<feature type="binding site" evidence="7">
    <location>
        <position position="199"/>
    </location>
    <ligand>
        <name>L-glutamine</name>
        <dbReference type="ChEBI" id="CHEBI:58359"/>
    </ligand>
</feature>
<sequence length="678" mass="75043">MRQTLTIATASINTTPLDLDGNLALIRAAVAEAEQQQADVLLLPELVLTGYGCEDMFFSADWVAGIPAYLSQLAETLPPSMMVAVGFPLLITGGQVFNAVALLSQYQIHGVVCKQHLARNGIHYEPRWFTPWPAGEVMTLELAGQHVPVGDIVFEVEGIRLGFEICEDSWVASRPGRSLYERQVDVIMNPSASHFALGKQKIRRQFVCEGSRAYGAVYVYTNLLGCEAGRAVYDGDAMIASNGELVMSSDRLSFAPWRVQSATVDIGLNRSQRMISSQRLQPAEQRGIVIVPFDWQEEDYHRELSPQTTFADEDPHAAACRAIALGLWDWQRKTYTSGYALSLSGGADSALCGTLVWFAQVQAVLTLGEEAYCQTLAQGRINVALRGDKPLLAWIHDDVMPHVLTTVYQGSAHSGNVTRSAAAGLSDEMGALHYDWSIAELVAGYLKLVNDLTPGDPMTWERDDLALQNIQARVRSPGIWLIANRQNKLLMATSNLSEASVGYCTMDGDTSGVLSPIGGVSKSRVLQINRYIMEQGIPLQDSPDLPRLALAAMEAIVNQAPTAELRPVEQTDEADLMPYPVMDAIRRINQTQNVTPKGVLQVLLRGEYAQMYSKEQLVAWIKRYFGLYCRNQWKRERIAASFHIEADSADPKTYRRFPILANQLKRELAEMEAFARQL</sequence>
<organism evidence="11 12">
    <name type="scientific">Tolumonas osonensis</name>
    <dbReference type="NCBI Taxonomy" id="675874"/>
    <lineage>
        <taxon>Bacteria</taxon>
        <taxon>Pseudomonadati</taxon>
        <taxon>Pseudomonadota</taxon>
        <taxon>Gammaproteobacteria</taxon>
        <taxon>Aeromonadales</taxon>
        <taxon>Aeromonadaceae</taxon>
        <taxon>Tolumonas</taxon>
    </lineage>
</organism>
<comment type="function">
    <text evidence="7">Catalyzes the ATP-dependent amidation of deamido-NAD to form NAD. Uses L-glutamine as a nitrogen source.</text>
</comment>
<evidence type="ECO:0000259" key="10">
    <source>
        <dbReference type="PROSITE" id="PS50263"/>
    </source>
</evidence>
<feature type="binding site" evidence="7">
    <location>
        <position position="493"/>
    </location>
    <ligand>
        <name>ATP</name>
        <dbReference type="ChEBI" id="CHEBI:30616"/>
    </ligand>
</feature>
<dbReference type="PIRSF" id="PIRSF006630">
    <property type="entry name" value="NADS_GAT"/>
    <property type="match status" value="1"/>
</dbReference>
<comment type="caution">
    <text evidence="7">Lacks conserved residue(s) required for the propagation of feature annotation.</text>
</comment>
<dbReference type="UniPathway" id="UPA00253">
    <property type="reaction ID" value="UER00334"/>
</dbReference>
<evidence type="ECO:0000313" key="12">
    <source>
        <dbReference type="Proteomes" id="UP000585721"/>
    </source>
</evidence>
<dbReference type="CDD" id="cd00553">
    <property type="entry name" value="NAD_synthase"/>
    <property type="match status" value="1"/>
</dbReference>
<dbReference type="Pfam" id="PF02540">
    <property type="entry name" value="NAD_synthase"/>
    <property type="match status" value="1"/>
</dbReference>
<evidence type="ECO:0000256" key="7">
    <source>
        <dbReference type="HAMAP-Rule" id="MF_02090"/>
    </source>
</evidence>
<gene>
    <name evidence="7" type="primary">nadE</name>
    <name evidence="11" type="ORF">HNR75_000173</name>
</gene>
<evidence type="ECO:0000256" key="1">
    <source>
        <dbReference type="ARBA" id="ARBA00005188"/>
    </source>
</evidence>
<dbReference type="Proteomes" id="UP000585721">
    <property type="component" value="Unassembled WGS sequence"/>
</dbReference>
<comment type="pathway">
    <text evidence="1 7 8">Cofactor biosynthesis; NAD(+) biosynthesis; NAD(+) from deamido-NAD(+) (L-Gln route): step 1/1.</text>
</comment>
<dbReference type="GO" id="GO:0004359">
    <property type="term" value="F:glutaminase activity"/>
    <property type="evidence" value="ECO:0007669"/>
    <property type="project" value="InterPro"/>
</dbReference>
<dbReference type="InterPro" id="IPR003694">
    <property type="entry name" value="NAD_synthase"/>
</dbReference>
<feature type="binding site" evidence="7">
    <location>
        <position position="498"/>
    </location>
    <ligand>
        <name>deamido-NAD(+)</name>
        <dbReference type="ChEBI" id="CHEBI:58437"/>
        <note>ligand shared between two neighboring subunits</note>
    </ligand>
</feature>
<dbReference type="SUPFAM" id="SSF52402">
    <property type="entry name" value="Adenine nucleotide alpha hydrolases-like"/>
    <property type="match status" value="1"/>
</dbReference>
<proteinExistence type="inferred from homology"/>
<dbReference type="PROSITE" id="PS50263">
    <property type="entry name" value="CN_HYDROLASE"/>
    <property type="match status" value="1"/>
</dbReference>
<dbReference type="GO" id="GO:0009435">
    <property type="term" value="P:NAD+ biosynthetic process"/>
    <property type="evidence" value="ECO:0007669"/>
    <property type="project" value="UniProtKB-UniRule"/>
</dbReference>
<keyword evidence="3 7" id="KW-0436">Ligase</keyword>
<dbReference type="AlphaFoldDB" id="A0A841G628"/>
<dbReference type="GO" id="GO:0008795">
    <property type="term" value="F:NAD+ synthase activity"/>
    <property type="evidence" value="ECO:0007669"/>
    <property type="project" value="UniProtKB-UniRule"/>
</dbReference>
<evidence type="ECO:0000256" key="9">
    <source>
        <dbReference type="RuleBase" id="RU003811"/>
    </source>
</evidence>
<dbReference type="InterPro" id="IPR022310">
    <property type="entry name" value="NAD/GMP_synthase"/>
</dbReference>
<dbReference type="SUPFAM" id="SSF56317">
    <property type="entry name" value="Carbon-nitrogen hydrolase"/>
    <property type="match status" value="1"/>
</dbReference>
<feature type="active site" description="Nucleophile; for glutaminase activity" evidence="7">
    <location>
        <position position="166"/>
    </location>
</feature>
<protein>
    <recommendedName>
        <fullName evidence="7 8">Glutamine-dependent NAD(+) synthetase</fullName>
        <ecNumber evidence="7 8">6.3.5.1</ecNumber>
    </recommendedName>
    <alternativeName>
        <fullName evidence="7 8">NAD(+) synthase [glutamine-hydrolyzing]</fullName>
    </alternativeName>
</protein>
<name>A0A841G628_9GAMM</name>
<dbReference type="EMBL" id="JACHGR010000001">
    <property type="protein sequence ID" value="MBB6054308.1"/>
    <property type="molecule type" value="Genomic_DNA"/>
</dbReference>
<dbReference type="InterPro" id="IPR003010">
    <property type="entry name" value="C-N_Hydrolase"/>
</dbReference>
<dbReference type="EC" id="6.3.5.1" evidence="7 8"/>
<dbReference type="Pfam" id="PF00795">
    <property type="entry name" value="CN_hydrolase"/>
    <property type="match status" value="1"/>
</dbReference>
<evidence type="ECO:0000256" key="4">
    <source>
        <dbReference type="ARBA" id="ARBA00022741"/>
    </source>
</evidence>
<evidence type="ECO:0000256" key="3">
    <source>
        <dbReference type="ARBA" id="ARBA00022598"/>
    </source>
</evidence>
<evidence type="ECO:0000313" key="11">
    <source>
        <dbReference type="EMBL" id="MBB6054308.1"/>
    </source>
</evidence>
<comment type="catalytic activity">
    <reaction evidence="7 8">
        <text>deamido-NAD(+) + L-glutamine + ATP + H2O = L-glutamate + AMP + diphosphate + NAD(+) + H(+)</text>
        <dbReference type="Rhea" id="RHEA:24384"/>
        <dbReference type="ChEBI" id="CHEBI:15377"/>
        <dbReference type="ChEBI" id="CHEBI:15378"/>
        <dbReference type="ChEBI" id="CHEBI:29985"/>
        <dbReference type="ChEBI" id="CHEBI:30616"/>
        <dbReference type="ChEBI" id="CHEBI:33019"/>
        <dbReference type="ChEBI" id="CHEBI:57540"/>
        <dbReference type="ChEBI" id="CHEBI:58359"/>
        <dbReference type="ChEBI" id="CHEBI:58437"/>
        <dbReference type="ChEBI" id="CHEBI:456215"/>
        <dbReference type="EC" id="6.3.5.1"/>
    </reaction>
</comment>
<dbReference type="InterPro" id="IPR014729">
    <property type="entry name" value="Rossmann-like_a/b/a_fold"/>
</dbReference>
<dbReference type="GO" id="GO:0005737">
    <property type="term" value="C:cytoplasm"/>
    <property type="evidence" value="ECO:0007669"/>
    <property type="project" value="InterPro"/>
</dbReference>
<keyword evidence="4 7" id="KW-0547">Nucleotide-binding</keyword>
<dbReference type="InterPro" id="IPR014445">
    <property type="entry name" value="Gln-dep_NAD_synthase"/>
</dbReference>
<dbReference type="PANTHER" id="PTHR23090">
    <property type="entry name" value="NH 3 /GLUTAMINE-DEPENDENT NAD + SYNTHETASE"/>
    <property type="match status" value="1"/>
</dbReference>
<keyword evidence="6 7" id="KW-0520">NAD</keyword>
<dbReference type="PANTHER" id="PTHR23090:SF9">
    <property type="entry name" value="GLUTAMINE-DEPENDENT NAD(+) SYNTHETASE"/>
    <property type="match status" value="1"/>
</dbReference>
<evidence type="ECO:0000256" key="5">
    <source>
        <dbReference type="ARBA" id="ARBA00022840"/>
    </source>
</evidence>
<comment type="similarity">
    <text evidence="9">Belongs to the NAD synthetase family.</text>
</comment>
<dbReference type="Gene3D" id="3.40.50.620">
    <property type="entry name" value="HUPs"/>
    <property type="match status" value="1"/>
</dbReference>
<accession>A0A841G628</accession>
<dbReference type="CDD" id="cd07570">
    <property type="entry name" value="GAT_Gln-NAD-synth"/>
    <property type="match status" value="1"/>
</dbReference>
<evidence type="ECO:0000256" key="2">
    <source>
        <dbReference type="ARBA" id="ARBA00007145"/>
    </source>
</evidence>
<dbReference type="GO" id="GO:0005524">
    <property type="term" value="F:ATP binding"/>
    <property type="evidence" value="ECO:0007669"/>
    <property type="project" value="UniProtKB-UniRule"/>
</dbReference>
<evidence type="ECO:0000256" key="6">
    <source>
        <dbReference type="ARBA" id="ARBA00023027"/>
    </source>
</evidence>
<keyword evidence="12" id="KW-1185">Reference proteome</keyword>
<keyword evidence="5 7" id="KW-0067">ATP-binding</keyword>
<comment type="similarity">
    <text evidence="2 7 8">In the C-terminal section; belongs to the NAD synthetase family.</text>
</comment>
<feature type="active site" description="For glutaminase activity" evidence="7">
    <location>
        <position position="114"/>
    </location>
</feature>
<dbReference type="RefSeq" id="WP_188025129.1">
    <property type="nucleotide sequence ID" value="NZ_JACHGR010000001.1"/>
</dbReference>
<feature type="binding site" evidence="7">
    <location>
        <position position="193"/>
    </location>
    <ligand>
        <name>L-glutamine</name>
        <dbReference type="ChEBI" id="CHEBI:58359"/>
    </ligand>
</feature>
<dbReference type="InterPro" id="IPR036526">
    <property type="entry name" value="C-N_Hydrolase_sf"/>
</dbReference>
<dbReference type="Gene3D" id="3.60.110.10">
    <property type="entry name" value="Carbon-nitrogen hydrolase"/>
    <property type="match status" value="1"/>
</dbReference>
<feature type="active site" description="Proton acceptor; for glutaminase activity" evidence="7">
    <location>
        <position position="45"/>
    </location>
</feature>
<feature type="domain" description="CN hydrolase" evidence="10">
    <location>
        <begin position="5"/>
        <end position="266"/>
    </location>
</feature>
<feature type="binding site" evidence="7">
    <location>
        <position position="469"/>
    </location>
    <ligand>
        <name>deamido-NAD(+)</name>
        <dbReference type="ChEBI" id="CHEBI:58437"/>
        <note>ligand shared between two neighboring subunits</note>
    </ligand>
</feature>
<dbReference type="GO" id="GO:0003952">
    <property type="term" value="F:NAD+ synthase (glutamine-hydrolyzing) activity"/>
    <property type="evidence" value="ECO:0007669"/>
    <property type="project" value="UniProtKB-UniRule"/>
</dbReference>
<comment type="caution">
    <text evidence="11">The sequence shown here is derived from an EMBL/GenBank/DDBJ whole genome shotgun (WGS) entry which is preliminary data.</text>
</comment>
<dbReference type="HAMAP" id="MF_02090">
    <property type="entry name" value="NadE_glutamine_dep"/>
    <property type="match status" value="1"/>
</dbReference>
<feature type="binding site" evidence="7">
    <location>
        <position position="634"/>
    </location>
    <ligand>
        <name>deamido-NAD(+)</name>
        <dbReference type="ChEBI" id="CHEBI:58437"/>
        <note>ligand shared between two neighboring subunits</note>
    </ligand>
</feature>